<name>A0A285TAY4_9RHOB</name>
<keyword evidence="1 4" id="KW-0349">Heme</keyword>
<dbReference type="InterPro" id="IPR009056">
    <property type="entry name" value="Cyt_c-like_dom"/>
</dbReference>
<evidence type="ECO:0000256" key="2">
    <source>
        <dbReference type="ARBA" id="ARBA00022723"/>
    </source>
</evidence>
<evidence type="ECO:0000259" key="6">
    <source>
        <dbReference type="PROSITE" id="PS51007"/>
    </source>
</evidence>
<dbReference type="GO" id="GO:0020037">
    <property type="term" value="F:heme binding"/>
    <property type="evidence" value="ECO:0007669"/>
    <property type="project" value="InterPro"/>
</dbReference>
<accession>A0A285TAY4</accession>
<dbReference type="PROSITE" id="PS51007">
    <property type="entry name" value="CYTC"/>
    <property type="match status" value="1"/>
</dbReference>
<dbReference type="InterPro" id="IPR036909">
    <property type="entry name" value="Cyt_c-like_dom_sf"/>
</dbReference>
<keyword evidence="5" id="KW-0732">Signal</keyword>
<keyword evidence="8" id="KW-1185">Reference proteome</keyword>
<evidence type="ECO:0000256" key="4">
    <source>
        <dbReference type="PROSITE-ProRule" id="PRU00433"/>
    </source>
</evidence>
<dbReference type="RefSeq" id="WP_097071195.1">
    <property type="nucleotide sequence ID" value="NZ_OBMT01000016.1"/>
</dbReference>
<evidence type="ECO:0000256" key="1">
    <source>
        <dbReference type="ARBA" id="ARBA00022617"/>
    </source>
</evidence>
<protein>
    <submittedName>
        <fullName evidence="7">Sulfur-oxidizing protein SoxX</fullName>
    </submittedName>
</protein>
<dbReference type="GO" id="GO:0046872">
    <property type="term" value="F:metal ion binding"/>
    <property type="evidence" value="ECO:0007669"/>
    <property type="project" value="UniProtKB-KW"/>
</dbReference>
<keyword evidence="2 4" id="KW-0479">Metal-binding</keyword>
<dbReference type="Proteomes" id="UP000219111">
    <property type="component" value="Unassembled WGS sequence"/>
</dbReference>
<dbReference type="SUPFAM" id="SSF46626">
    <property type="entry name" value="Cytochrome c"/>
    <property type="match status" value="1"/>
</dbReference>
<dbReference type="AlphaFoldDB" id="A0A285TAY4"/>
<dbReference type="NCBIfam" id="TIGR04485">
    <property type="entry name" value="thiosulf_SoxX"/>
    <property type="match status" value="1"/>
</dbReference>
<feature type="signal peptide" evidence="5">
    <location>
        <begin position="1"/>
        <end position="21"/>
    </location>
</feature>
<evidence type="ECO:0000313" key="7">
    <source>
        <dbReference type="EMBL" id="SOC18402.1"/>
    </source>
</evidence>
<organism evidence="7 8">
    <name type="scientific">Rhodobacter maris</name>
    <dbReference type="NCBI Taxonomy" id="446682"/>
    <lineage>
        <taxon>Bacteria</taxon>
        <taxon>Pseudomonadati</taxon>
        <taxon>Pseudomonadota</taxon>
        <taxon>Alphaproteobacteria</taxon>
        <taxon>Rhodobacterales</taxon>
        <taxon>Rhodobacter group</taxon>
        <taxon>Rhodobacter</taxon>
    </lineage>
</organism>
<evidence type="ECO:0000313" key="8">
    <source>
        <dbReference type="Proteomes" id="UP000219111"/>
    </source>
</evidence>
<keyword evidence="3 4" id="KW-0408">Iron</keyword>
<dbReference type="Gene3D" id="1.10.760.10">
    <property type="entry name" value="Cytochrome c-like domain"/>
    <property type="match status" value="1"/>
</dbReference>
<evidence type="ECO:0000256" key="3">
    <source>
        <dbReference type="ARBA" id="ARBA00023004"/>
    </source>
</evidence>
<evidence type="ECO:0000256" key="5">
    <source>
        <dbReference type="SAM" id="SignalP"/>
    </source>
</evidence>
<dbReference type="OrthoDB" id="9793634at2"/>
<reference evidence="8" key="1">
    <citation type="submission" date="2017-08" db="EMBL/GenBank/DDBJ databases">
        <authorList>
            <person name="Varghese N."/>
            <person name="Submissions S."/>
        </authorList>
    </citation>
    <scope>NUCLEOTIDE SEQUENCE [LARGE SCALE GENOMIC DNA]</scope>
    <source>
        <strain evidence="8">JA276</strain>
    </source>
</reference>
<feature type="chain" id="PRO_5012108871" evidence="5">
    <location>
        <begin position="22"/>
        <end position="157"/>
    </location>
</feature>
<dbReference type="Pfam" id="PF00034">
    <property type="entry name" value="Cytochrom_C"/>
    <property type="match status" value="1"/>
</dbReference>
<proteinExistence type="predicted"/>
<dbReference type="GO" id="GO:0009055">
    <property type="term" value="F:electron transfer activity"/>
    <property type="evidence" value="ECO:0007669"/>
    <property type="project" value="InterPro"/>
</dbReference>
<dbReference type="EMBL" id="OBMT01000016">
    <property type="protein sequence ID" value="SOC18402.1"/>
    <property type="molecule type" value="Genomic_DNA"/>
</dbReference>
<dbReference type="InterPro" id="IPR030999">
    <property type="entry name" value="Thiosulf_SoxX"/>
</dbReference>
<sequence length="157" mass="16214">MTRRLTLAVAVALAAAGPALSETLPEAVQFERGAVAASLTGMPGDPEAGVKVMTTNALGNCVACHLVSALPDVPFPGDIGPALDGAASRYSEAQLRGIIANSKHTFEGSFMPAFYKTEGYIRPGNAYTGKAATEPLPPILTAAQIEDVLAFVLTLKD</sequence>
<feature type="domain" description="Cytochrome c" evidence="6">
    <location>
        <begin position="44"/>
        <end position="156"/>
    </location>
</feature>
<gene>
    <name evidence="7" type="ORF">SAMN05877831_11656</name>
</gene>